<dbReference type="Proteomes" id="UP000443582">
    <property type="component" value="Unassembled WGS sequence"/>
</dbReference>
<comment type="caution">
    <text evidence="1">The sequence shown here is derived from an EMBL/GenBank/DDBJ whole genome shotgun (WGS) entry which is preliminary data.</text>
</comment>
<proteinExistence type="predicted"/>
<evidence type="ECO:0008006" key="3">
    <source>
        <dbReference type="Google" id="ProtNLM"/>
    </source>
</evidence>
<evidence type="ECO:0000313" key="1">
    <source>
        <dbReference type="EMBL" id="RZF21605.1"/>
    </source>
</evidence>
<dbReference type="PROSITE" id="PS51257">
    <property type="entry name" value="PROKAR_LIPOPROTEIN"/>
    <property type="match status" value="1"/>
</dbReference>
<name>A0ABY0IGI0_9BACT</name>
<sequence length="97" mass="10662">MRGLFHISIFLILLTSCASKNMNLDEVAIVDDVNNNCSAVANFSATGFSIMPFVATSLAEDILLSKAEDFHVNRVVIDSKEGVFRVNLEATGYFCRI</sequence>
<dbReference type="EMBL" id="QDKL01000002">
    <property type="protein sequence ID" value="RZF21605.1"/>
    <property type="molecule type" value="Genomic_DNA"/>
</dbReference>
<evidence type="ECO:0000313" key="2">
    <source>
        <dbReference type="Proteomes" id="UP000443582"/>
    </source>
</evidence>
<accession>A0ABY0IGI0</accession>
<organism evidence="1 2">
    <name type="scientific">Halobacteriovorax vibrionivorans</name>
    <dbReference type="NCBI Taxonomy" id="2152716"/>
    <lineage>
        <taxon>Bacteria</taxon>
        <taxon>Pseudomonadati</taxon>
        <taxon>Bdellovibrionota</taxon>
        <taxon>Bacteriovoracia</taxon>
        <taxon>Bacteriovoracales</taxon>
        <taxon>Halobacteriovoraceae</taxon>
        <taxon>Halobacteriovorax</taxon>
    </lineage>
</organism>
<reference evidence="2" key="1">
    <citation type="journal article" date="2019" name="Int. J. Syst. Evol. Microbiol.">
        <title>Halobacteriovorax valvorus sp. nov., a novel prokaryotic predator isolated from coastal seawater of China.</title>
        <authorList>
            <person name="Chen M.-X."/>
        </authorList>
    </citation>
    <scope>NUCLEOTIDE SEQUENCE [LARGE SCALE GENOMIC DNA]</scope>
    <source>
        <strain evidence="2">BL9</strain>
    </source>
</reference>
<gene>
    <name evidence="1" type="ORF">DAY19_07920</name>
</gene>
<keyword evidence="2" id="KW-1185">Reference proteome</keyword>
<protein>
    <recommendedName>
        <fullName evidence="3">Lipoprotein</fullName>
    </recommendedName>
</protein>
<dbReference type="RefSeq" id="WP_115361155.1">
    <property type="nucleotide sequence ID" value="NZ_QDKL01000002.1"/>
</dbReference>